<feature type="transmembrane region" description="Helical" evidence="1">
    <location>
        <begin position="33"/>
        <end position="54"/>
    </location>
</feature>
<keyword evidence="1" id="KW-0472">Membrane</keyword>
<dbReference type="Proteomes" id="UP001442841">
    <property type="component" value="Chromosome"/>
</dbReference>
<keyword evidence="1" id="KW-1133">Transmembrane helix</keyword>
<gene>
    <name evidence="2" type="ORF">AADG42_03520</name>
</gene>
<proteinExistence type="predicted"/>
<protein>
    <submittedName>
        <fullName evidence="2">Uncharacterized protein</fullName>
    </submittedName>
</protein>
<keyword evidence="1" id="KW-0812">Transmembrane</keyword>
<feature type="transmembrane region" description="Helical" evidence="1">
    <location>
        <begin position="102"/>
        <end position="121"/>
    </location>
</feature>
<feature type="transmembrane region" description="Helical" evidence="1">
    <location>
        <begin position="60"/>
        <end position="81"/>
    </location>
</feature>
<reference evidence="2 3" key="1">
    <citation type="submission" date="2024-04" db="EMBL/GenBank/DDBJ databases">
        <title>Isolation of an actinomycete strain from pig manure.</title>
        <authorList>
            <person name="Gong T."/>
            <person name="Yu Z."/>
            <person name="An M."/>
            <person name="Wei C."/>
            <person name="Yang W."/>
            <person name="Liu L."/>
        </authorList>
    </citation>
    <scope>NUCLEOTIDE SEQUENCE [LARGE SCALE GENOMIC DNA]</scope>
    <source>
        <strain evidence="2 3">ZF39</strain>
    </source>
</reference>
<evidence type="ECO:0000313" key="2">
    <source>
        <dbReference type="EMBL" id="XAN06415.1"/>
    </source>
</evidence>
<feature type="transmembrane region" description="Helical" evidence="1">
    <location>
        <begin position="127"/>
        <end position="149"/>
    </location>
</feature>
<dbReference type="RefSeq" id="WP_425307845.1">
    <property type="nucleotide sequence ID" value="NZ_CP154795.1"/>
</dbReference>
<name>A0ABZ3FNM9_9ACTN</name>
<organism evidence="2 3">
    <name type="scientific">Ammonicoccus fulvus</name>
    <dbReference type="NCBI Taxonomy" id="3138240"/>
    <lineage>
        <taxon>Bacteria</taxon>
        <taxon>Bacillati</taxon>
        <taxon>Actinomycetota</taxon>
        <taxon>Actinomycetes</taxon>
        <taxon>Propionibacteriales</taxon>
        <taxon>Propionibacteriaceae</taxon>
        <taxon>Ammonicoccus</taxon>
    </lineage>
</organism>
<evidence type="ECO:0000313" key="3">
    <source>
        <dbReference type="Proteomes" id="UP001442841"/>
    </source>
</evidence>
<accession>A0ABZ3FNM9</accession>
<dbReference type="EMBL" id="CP154795">
    <property type="protein sequence ID" value="XAN06415.1"/>
    <property type="molecule type" value="Genomic_DNA"/>
</dbReference>
<sequence length="172" mass="18453">METHEPYTPETALADVGTTRARTRIRAFEAIDIFPQSVATGLALGAQTIAGVVLTGPAKYLAMGLALVVIFLAFMPNLMRLSRLEKQGIRVDLGLKGLRDTPGLTFALIALFLFTILTLPAVDAFGWPMSIAIALGVVTALGWSGLGYAARRVFRRQLHELRDEAGLTGAEA</sequence>
<evidence type="ECO:0000256" key="1">
    <source>
        <dbReference type="SAM" id="Phobius"/>
    </source>
</evidence>
<keyword evidence="3" id="KW-1185">Reference proteome</keyword>